<feature type="compositionally biased region" description="Basic and acidic residues" evidence="1">
    <location>
        <begin position="328"/>
        <end position="346"/>
    </location>
</feature>
<dbReference type="Proteomes" id="UP000284842">
    <property type="component" value="Unassembled WGS sequence"/>
</dbReference>
<keyword evidence="2" id="KW-0472">Membrane</keyword>
<feature type="transmembrane region" description="Helical" evidence="2">
    <location>
        <begin position="240"/>
        <end position="262"/>
    </location>
</feature>
<evidence type="ECO:0000256" key="3">
    <source>
        <dbReference type="SAM" id="SignalP"/>
    </source>
</evidence>
<feature type="signal peptide" evidence="3">
    <location>
        <begin position="1"/>
        <end position="17"/>
    </location>
</feature>
<feature type="region of interest" description="Disordered" evidence="1">
    <location>
        <begin position="366"/>
        <end position="437"/>
    </location>
</feature>
<feature type="compositionally biased region" description="Acidic residues" evidence="1">
    <location>
        <begin position="313"/>
        <end position="327"/>
    </location>
</feature>
<dbReference type="STRING" id="181874.A0A409WR95"/>
<dbReference type="EMBL" id="NHTK01005315">
    <property type="protein sequence ID" value="PPQ81040.1"/>
    <property type="molecule type" value="Genomic_DNA"/>
</dbReference>
<protein>
    <submittedName>
        <fullName evidence="4">Uncharacterized protein</fullName>
    </submittedName>
</protein>
<name>A0A409WR95_9AGAR</name>
<feature type="transmembrane region" description="Helical" evidence="2">
    <location>
        <begin position="41"/>
        <end position="61"/>
    </location>
</feature>
<evidence type="ECO:0000313" key="4">
    <source>
        <dbReference type="EMBL" id="PPQ81040.1"/>
    </source>
</evidence>
<keyword evidence="3" id="KW-0732">Signal</keyword>
<evidence type="ECO:0000256" key="1">
    <source>
        <dbReference type="SAM" id="MobiDB-lite"/>
    </source>
</evidence>
<keyword evidence="5" id="KW-1185">Reference proteome</keyword>
<feature type="transmembrane region" description="Helical" evidence="2">
    <location>
        <begin position="73"/>
        <end position="95"/>
    </location>
</feature>
<keyword evidence="2" id="KW-0812">Transmembrane</keyword>
<proteinExistence type="predicted"/>
<reference evidence="4 5" key="1">
    <citation type="journal article" date="2018" name="Evol. Lett.">
        <title>Horizontal gene cluster transfer increased hallucinogenic mushroom diversity.</title>
        <authorList>
            <person name="Reynolds H.T."/>
            <person name="Vijayakumar V."/>
            <person name="Gluck-Thaler E."/>
            <person name="Korotkin H.B."/>
            <person name="Matheny P.B."/>
            <person name="Slot J.C."/>
        </authorList>
    </citation>
    <scope>NUCLEOTIDE SEQUENCE [LARGE SCALE GENOMIC DNA]</scope>
    <source>
        <strain evidence="4 5">2629</strain>
    </source>
</reference>
<gene>
    <name evidence="4" type="ORF">CVT24_007502</name>
</gene>
<evidence type="ECO:0000256" key="2">
    <source>
        <dbReference type="SAM" id="Phobius"/>
    </source>
</evidence>
<feature type="transmembrane region" description="Helical" evidence="2">
    <location>
        <begin position="269"/>
        <end position="291"/>
    </location>
</feature>
<dbReference type="AlphaFoldDB" id="A0A409WR95"/>
<feature type="compositionally biased region" description="Low complexity" evidence="1">
    <location>
        <begin position="409"/>
        <end position="419"/>
    </location>
</feature>
<sequence>MLINIITLLTLLSSTLAQDGLNYDPYLLYRPPFVRSLPIQIMLTGIVLTLVAVLFIHLMFTAQYHWPLAPVNYVLQLSGVTTLLISLIATIHVVLSASQAESEKWPYMLSYIAVNVPPSDLDMNSDAPGARENWTVAEKATWLVMNASTSGLIQITHIQFLTLLYPSKLEGRLIFALLGPLAVVAAVMQLLPISGSESVANVASAVRNVCNATLSLLFTIALFIWGLFVNRAQAWRTDGGTAVFGCAALSLAVVSTALNFLSVHKEEEYVWLPSLMWAVVLWQSFLGWWWWVGAGSGGGYGSGSSSRSREGVYDDDDEEEEDEDEEEERVRRQAKRDQRRRERSERARERGIRARRVWEGVAGAFSQSGGSSAAGASATGASVIVDDPTPRRRRRRSDVDDESVHSRRSSTTLTISRGTFGRRTTEDESSGGSVTTSSLPRFLPGFVRWWYAALRREHNRAARIQAAERVERIREMEGGRDVVEEPQVVGGAGGGVDVQKQIQPGEVMGGWYTFGWKKRRADDVGLARGVNHKGKGKERRTTRRRKEASESEVDGESEIERERNRDRQRRRRRREEQEEAFEMQDYRSSTPGPSNSRQRSSEDDMYTSYSGSEPEVVQRPSQSRDRHRDRRRREREEEEEDVERGETAEGGGRSLWWWGPLSKWRLQDSTTY</sequence>
<evidence type="ECO:0000313" key="5">
    <source>
        <dbReference type="Proteomes" id="UP000284842"/>
    </source>
</evidence>
<organism evidence="4 5">
    <name type="scientific">Panaeolus cyanescens</name>
    <dbReference type="NCBI Taxonomy" id="181874"/>
    <lineage>
        <taxon>Eukaryota</taxon>
        <taxon>Fungi</taxon>
        <taxon>Dikarya</taxon>
        <taxon>Basidiomycota</taxon>
        <taxon>Agaricomycotina</taxon>
        <taxon>Agaricomycetes</taxon>
        <taxon>Agaricomycetidae</taxon>
        <taxon>Agaricales</taxon>
        <taxon>Agaricineae</taxon>
        <taxon>Galeropsidaceae</taxon>
        <taxon>Panaeolus</taxon>
    </lineage>
</organism>
<feature type="region of interest" description="Disordered" evidence="1">
    <location>
        <begin position="298"/>
        <end position="346"/>
    </location>
</feature>
<dbReference type="OrthoDB" id="3357304at2759"/>
<dbReference type="InParanoid" id="A0A409WR95"/>
<feature type="compositionally biased region" description="Low complexity" evidence="1">
    <location>
        <begin position="366"/>
        <end position="387"/>
    </location>
</feature>
<keyword evidence="2" id="KW-1133">Transmembrane helix</keyword>
<feature type="transmembrane region" description="Helical" evidence="2">
    <location>
        <begin position="205"/>
        <end position="228"/>
    </location>
</feature>
<accession>A0A409WR95</accession>
<feature type="compositionally biased region" description="Polar residues" evidence="1">
    <location>
        <begin position="586"/>
        <end position="598"/>
    </location>
</feature>
<feature type="chain" id="PRO_5019098210" evidence="3">
    <location>
        <begin position="18"/>
        <end position="672"/>
    </location>
</feature>
<feature type="compositionally biased region" description="Basic residues" evidence="1">
    <location>
        <begin position="530"/>
        <end position="546"/>
    </location>
</feature>
<comment type="caution">
    <text evidence="4">The sequence shown here is derived from an EMBL/GenBank/DDBJ whole genome shotgun (WGS) entry which is preliminary data.</text>
</comment>
<feature type="transmembrane region" description="Helical" evidence="2">
    <location>
        <begin position="173"/>
        <end position="193"/>
    </location>
</feature>
<feature type="region of interest" description="Disordered" evidence="1">
    <location>
        <begin position="527"/>
        <end position="656"/>
    </location>
</feature>